<evidence type="ECO:0000256" key="2">
    <source>
        <dbReference type="SAM" id="Phobius"/>
    </source>
</evidence>
<feature type="region of interest" description="Disordered" evidence="1">
    <location>
        <begin position="316"/>
        <end position="454"/>
    </location>
</feature>
<feature type="transmembrane region" description="Helical" evidence="2">
    <location>
        <begin position="283"/>
        <end position="303"/>
    </location>
</feature>
<gene>
    <name evidence="3" type="ORF">ATJ97_0094</name>
</gene>
<feature type="compositionally biased region" description="Acidic residues" evidence="1">
    <location>
        <begin position="355"/>
        <end position="370"/>
    </location>
</feature>
<protein>
    <submittedName>
        <fullName evidence="3">TrbL/VirB6 plasmid conjugal transfer protein</fullName>
    </submittedName>
</protein>
<keyword evidence="4" id="KW-1185">Reference proteome</keyword>
<keyword evidence="2" id="KW-0812">Transmembrane</keyword>
<feature type="transmembrane region" description="Helical" evidence="2">
    <location>
        <begin position="196"/>
        <end position="229"/>
    </location>
</feature>
<evidence type="ECO:0000313" key="3">
    <source>
        <dbReference type="EMBL" id="PFG45041.1"/>
    </source>
</evidence>
<accession>A0A2A9F2P5</accession>
<dbReference type="InterPro" id="IPR045782">
    <property type="entry name" value="TrbL_3"/>
</dbReference>
<feature type="transmembrane region" description="Helical" evidence="2">
    <location>
        <begin position="241"/>
        <end position="263"/>
    </location>
</feature>
<evidence type="ECO:0000313" key="4">
    <source>
        <dbReference type="Proteomes" id="UP000222106"/>
    </source>
</evidence>
<keyword evidence="2" id="KW-1133">Transmembrane helix</keyword>
<comment type="caution">
    <text evidence="3">The sequence shown here is derived from an EMBL/GenBank/DDBJ whole genome shotgun (WGS) entry which is preliminary data.</text>
</comment>
<feature type="transmembrane region" description="Helical" evidence="2">
    <location>
        <begin position="128"/>
        <end position="145"/>
    </location>
</feature>
<dbReference type="EMBL" id="PDJI01000002">
    <property type="protein sequence ID" value="PFG45041.1"/>
    <property type="molecule type" value="Genomic_DNA"/>
</dbReference>
<name>A0A2A9F2P5_9MICO</name>
<proteinExistence type="predicted"/>
<dbReference type="Pfam" id="PF19590">
    <property type="entry name" value="TrbL_3"/>
    <property type="match status" value="1"/>
</dbReference>
<dbReference type="OrthoDB" id="5116275at2"/>
<feature type="transmembrane region" description="Helical" evidence="2">
    <location>
        <begin position="86"/>
        <end position="107"/>
    </location>
</feature>
<dbReference type="AlphaFoldDB" id="A0A2A9F2P5"/>
<sequence length="499" mass="49507">MAAQDGEGRGLAENAQGWMKGALDAGLGPLDDAARTVKKVADFGSDPLGFLFEKTQEAAHGLSSSVLPTLFDATQPDLSAEWFLDAYRVSFALGVFLWAFLLLVTVVRSAQGVYSSNQVADVLTRGSVLFLGGAMFGPAAGWFVLEFVGSLSDVIARWAIESSTDEVVSSISEMVADSDASGVTGGVLVALSMMVLMLVGLVLVIAMLIVTMVTIYIGGAVVPIALAWYASPDQRRIATRLLMVLGGVIAAKPVLFLVLGLAYRLAASQARWLSDTPDVATLANHLAAACALCLAGLTPFLLFKFAPVLPTTAGQAGPALSMAASDGPQGGGGGGSETARRAQDRVQRSDAGTDSSDDGGPDDGSDDGGDGDSAGSSTSRRTDEGGTIQKALEAKQQAAGDGGGADEGDAAGKGTSAGGSSTEAAAAKGSAAGSEGAAATSSSSSAAAGSSGAAAGAAGAALAAGAVAVVATKKAADFGTRGGEIAAAEMDEDPAGGAR</sequence>
<evidence type="ECO:0000256" key="1">
    <source>
        <dbReference type="SAM" id="MobiDB-lite"/>
    </source>
</evidence>
<organism evidence="3 4">
    <name type="scientific">Georgenia soli</name>
    <dbReference type="NCBI Taxonomy" id="638953"/>
    <lineage>
        <taxon>Bacteria</taxon>
        <taxon>Bacillati</taxon>
        <taxon>Actinomycetota</taxon>
        <taxon>Actinomycetes</taxon>
        <taxon>Micrococcales</taxon>
        <taxon>Bogoriellaceae</taxon>
        <taxon>Georgenia</taxon>
    </lineage>
</organism>
<dbReference type="GO" id="GO:0030255">
    <property type="term" value="P:protein secretion by the type IV secretion system"/>
    <property type="evidence" value="ECO:0007669"/>
    <property type="project" value="InterPro"/>
</dbReference>
<dbReference type="Proteomes" id="UP000222106">
    <property type="component" value="Unassembled WGS sequence"/>
</dbReference>
<feature type="compositionally biased region" description="Basic and acidic residues" evidence="1">
    <location>
        <begin position="338"/>
        <end position="348"/>
    </location>
</feature>
<keyword evidence="2" id="KW-0472">Membrane</keyword>
<reference evidence="3 4" key="1">
    <citation type="submission" date="2017-10" db="EMBL/GenBank/DDBJ databases">
        <title>Sequencing the genomes of 1000 actinobacteria strains.</title>
        <authorList>
            <person name="Klenk H.-P."/>
        </authorList>
    </citation>
    <scope>NUCLEOTIDE SEQUENCE [LARGE SCALE GENOMIC DNA]</scope>
    <source>
        <strain evidence="3 4">DSM 21838</strain>
    </source>
</reference>
<feature type="compositionally biased region" description="Low complexity" evidence="1">
    <location>
        <begin position="412"/>
        <end position="454"/>
    </location>
</feature>